<gene>
    <name evidence="1" type="ORF">ACO22_04644</name>
</gene>
<dbReference type="AlphaFoldDB" id="A0A1D2JCG9"/>
<dbReference type="EMBL" id="LZYO01000189">
    <property type="protein sequence ID" value="ODH26366.1"/>
    <property type="molecule type" value="Genomic_DNA"/>
</dbReference>
<comment type="caution">
    <text evidence="1">The sequence shown here is derived from an EMBL/GenBank/DDBJ whole genome shotgun (WGS) entry which is preliminary data.</text>
</comment>
<organism evidence="1 2">
    <name type="scientific">Paracoccidioides brasiliensis</name>
    <dbReference type="NCBI Taxonomy" id="121759"/>
    <lineage>
        <taxon>Eukaryota</taxon>
        <taxon>Fungi</taxon>
        <taxon>Dikarya</taxon>
        <taxon>Ascomycota</taxon>
        <taxon>Pezizomycotina</taxon>
        <taxon>Eurotiomycetes</taxon>
        <taxon>Eurotiomycetidae</taxon>
        <taxon>Onygenales</taxon>
        <taxon>Ajellomycetaceae</taxon>
        <taxon>Paracoccidioides</taxon>
    </lineage>
</organism>
<name>A0A1D2JCG9_PARBR</name>
<sequence length="112" mass="12527">MVYPIHIAASAGLSFLPDCRSGLERARAFTVRPRRADGDNGDGGGDIEGEVTVMPKNRGSDQRVEVTEMMEKIERCEEGQVDLRDRLDVITKANFDSTHVQENKLSHDERLL</sequence>
<proteinExistence type="predicted"/>
<accession>A0A1D2JCG9</accession>
<evidence type="ECO:0000313" key="2">
    <source>
        <dbReference type="Proteomes" id="UP000242814"/>
    </source>
</evidence>
<evidence type="ECO:0000313" key="1">
    <source>
        <dbReference type="EMBL" id="ODH26366.1"/>
    </source>
</evidence>
<dbReference type="VEuPathDB" id="FungiDB:PABG_00510"/>
<reference evidence="1 2" key="1">
    <citation type="submission" date="2016-06" db="EMBL/GenBank/DDBJ databases">
        <authorList>
            <person name="Kjaerup R.B."/>
            <person name="Dalgaard T.S."/>
            <person name="Juul-Madsen H.R."/>
        </authorList>
    </citation>
    <scope>NUCLEOTIDE SEQUENCE [LARGE SCALE GENOMIC DNA]</scope>
    <source>
        <strain evidence="1 2">Pb300</strain>
    </source>
</reference>
<protein>
    <submittedName>
        <fullName evidence="1">Uncharacterized protein</fullName>
    </submittedName>
</protein>
<feature type="non-terminal residue" evidence="1">
    <location>
        <position position="112"/>
    </location>
</feature>
<dbReference type="Proteomes" id="UP000242814">
    <property type="component" value="Unassembled WGS sequence"/>
</dbReference>